<dbReference type="GO" id="GO:0005634">
    <property type="term" value="C:nucleus"/>
    <property type="evidence" value="ECO:0007669"/>
    <property type="project" value="UniProtKB-SubCell"/>
</dbReference>
<name>A0A2G5BJ72_COERN</name>
<evidence type="ECO:0000256" key="5">
    <source>
        <dbReference type="ARBA" id="ARBA00022553"/>
    </source>
</evidence>
<evidence type="ECO:0000256" key="7">
    <source>
        <dbReference type="ARBA" id="ARBA00022679"/>
    </source>
</evidence>
<evidence type="ECO:0000256" key="8">
    <source>
        <dbReference type="ARBA" id="ARBA00022695"/>
    </source>
</evidence>
<dbReference type="GO" id="GO:0005524">
    <property type="term" value="F:ATP binding"/>
    <property type="evidence" value="ECO:0007669"/>
    <property type="project" value="UniProtKB-KW"/>
</dbReference>
<dbReference type="Proteomes" id="UP000242474">
    <property type="component" value="Unassembled WGS sequence"/>
</dbReference>
<sequence length="284" mass="32351">MGEPITDGITRRNDEGPSSSNQGTPPPGYSFPTHKLAKTMQDSSKVPLVLVACGSYSPVTYLHLRMFEMAADYFNDHSKYELIGGYFSPVSDYYQKEGLAPAHHRVRMCELATESDSAWLMVDSWEALQPSYQRTAIVLDHFDDQLNARLGGMALPDGTTRKIQILLLAGGDLIESMGRKDVWAPEDLHQILGHYGCMVIERTGTDVSEFLLSQDILYEHRDNIHVVKQVIYNDISSTKVRLFVKRKMSIKYLLPDAVMRYIFENSLYSTKLTRKRDYVSYEFD</sequence>
<evidence type="ECO:0000256" key="13">
    <source>
        <dbReference type="ARBA" id="ARBA00048721"/>
    </source>
</evidence>
<evidence type="ECO:0000256" key="2">
    <source>
        <dbReference type="ARBA" id="ARBA00004658"/>
    </source>
</evidence>
<comment type="pathway">
    <text evidence="2 15">Cofactor biosynthesis; NAD(+) biosynthesis; NAD(+) from nicotinamide D-ribonucleotide: step 1/1.</text>
</comment>
<dbReference type="OrthoDB" id="422187at2759"/>
<accession>A0A2G5BJ72</accession>
<dbReference type="GO" id="GO:0004515">
    <property type="term" value="F:nicotinate-nucleotide adenylyltransferase activity"/>
    <property type="evidence" value="ECO:0007669"/>
    <property type="project" value="UniProtKB-EC"/>
</dbReference>
<keyword evidence="19" id="KW-1185">Reference proteome</keyword>
<reference evidence="18 19" key="1">
    <citation type="journal article" date="2015" name="Genome Biol. Evol.">
        <title>Phylogenomic analyses indicate that early fungi evolved digesting cell walls of algal ancestors of land plants.</title>
        <authorList>
            <person name="Chang Y."/>
            <person name="Wang S."/>
            <person name="Sekimoto S."/>
            <person name="Aerts A.L."/>
            <person name="Choi C."/>
            <person name="Clum A."/>
            <person name="LaButti K.M."/>
            <person name="Lindquist E.A."/>
            <person name="Yee Ngan C."/>
            <person name="Ohm R.A."/>
            <person name="Salamov A.A."/>
            <person name="Grigoriev I.V."/>
            <person name="Spatafora J.W."/>
            <person name="Berbee M.L."/>
        </authorList>
    </citation>
    <scope>NUCLEOTIDE SEQUENCE [LARGE SCALE GENOMIC DNA]</scope>
    <source>
        <strain evidence="18 19">NRRL 1564</strain>
    </source>
</reference>
<dbReference type="InterPro" id="IPR051182">
    <property type="entry name" value="Euk_NMN_adenylyltrnsfrase"/>
</dbReference>
<dbReference type="STRING" id="763665.A0A2G5BJ72"/>
<keyword evidence="9 15" id="KW-0547">Nucleotide-binding</keyword>
<keyword evidence="10 15" id="KW-0067">ATP-binding</keyword>
<evidence type="ECO:0000256" key="16">
    <source>
        <dbReference type="SAM" id="MobiDB-lite"/>
    </source>
</evidence>
<feature type="region of interest" description="Disordered" evidence="16">
    <location>
        <begin position="1"/>
        <end position="33"/>
    </location>
</feature>
<evidence type="ECO:0000313" key="18">
    <source>
        <dbReference type="EMBL" id="PIA19053.1"/>
    </source>
</evidence>
<dbReference type="SUPFAM" id="SSF52374">
    <property type="entry name" value="Nucleotidylyl transferase"/>
    <property type="match status" value="1"/>
</dbReference>
<feature type="domain" description="Cytidyltransferase-like" evidence="17">
    <location>
        <begin position="51"/>
        <end position="241"/>
    </location>
</feature>
<comment type="subcellular location">
    <subcellularLocation>
        <location evidence="1">Nucleus</location>
    </subcellularLocation>
</comment>
<dbReference type="EMBL" id="KZ303488">
    <property type="protein sequence ID" value="PIA19053.1"/>
    <property type="molecule type" value="Genomic_DNA"/>
</dbReference>
<evidence type="ECO:0000256" key="6">
    <source>
        <dbReference type="ARBA" id="ARBA00022642"/>
    </source>
</evidence>
<evidence type="ECO:0000256" key="1">
    <source>
        <dbReference type="ARBA" id="ARBA00004123"/>
    </source>
</evidence>
<dbReference type="Pfam" id="PF01467">
    <property type="entry name" value="CTP_transf_like"/>
    <property type="match status" value="1"/>
</dbReference>
<dbReference type="GO" id="GO:0000309">
    <property type="term" value="F:nicotinamide-nucleotide adenylyltransferase activity"/>
    <property type="evidence" value="ECO:0007669"/>
    <property type="project" value="UniProtKB-EC"/>
</dbReference>
<keyword evidence="12" id="KW-0539">Nucleus</keyword>
<proteinExistence type="inferred from homology"/>
<evidence type="ECO:0000256" key="12">
    <source>
        <dbReference type="ARBA" id="ARBA00023242"/>
    </source>
</evidence>
<keyword evidence="11 15" id="KW-0520">NAD</keyword>
<dbReference type="Gene3D" id="3.40.50.620">
    <property type="entry name" value="HUPs"/>
    <property type="match status" value="1"/>
</dbReference>
<keyword evidence="5" id="KW-0597">Phosphoprotein</keyword>
<evidence type="ECO:0000256" key="14">
    <source>
        <dbReference type="ARBA" id="ARBA00049001"/>
    </source>
</evidence>
<gene>
    <name evidence="18" type="ORF">COEREDRAFT_37999</name>
</gene>
<dbReference type="EC" id="2.7.7.18" evidence="15"/>
<dbReference type="InterPro" id="IPR014729">
    <property type="entry name" value="Rossmann-like_a/b/a_fold"/>
</dbReference>
<evidence type="ECO:0000256" key="3">
    <source>
        <dbReference type="ARBA" id="ARBA00005019"/>
    </source>
</evidence>
<dbReference type="InterPro" id="IPR005248">
    <property type="entry name" value="NadD/NMNAT"/>
</dbReference>
<keyword evidence="7 15" id="KW-0808">Transferase</keyword>
<keyword evidence="6 15" id="KW-0662">Pyridine nucleotide biosynthesis</keyword>
<evidence type="ECO:0000313" key="19">
    <source>
        <dbReference type="Proteomes" id="UP000242474"/>
    </source>
</evidence>
<dbReference type="AlphaFoldDB" id="A0A2G5BJ72"/>
<keyword evidence="8 15" id="KW-0548">Nucleotidyltransferase</keyword>
<evidence type="ECO:0000256" key="10">
    <source>
        <dbReference type="ARBA" id="ARBA00022840"/>
    </source>
</evidence>
<dbReference type="PANTHER" id="PTHR12039:SF0">
    <property type="entry name" value="NICOTINAMIDE-NUCLEOTIDE ADENYLYLTRANSFERASE"/>
    <property type="match status" value="1"/>
</dbReference>
<comment type="pathway">
    <text evidence="3">Cofactor biosynthesis; NAD(+) biosynthesis; deamido-NAD(+) from nicotinate D-ribonucleotide: step 1/1.</text>
</comment>
<dbReference type="FunFam" id="3.40.50.620:FF:000074">
    <property type="entry name" value="Nicotinamide-nucleotide adenylyltransferase"/>
    <property type="match status" value="1"/>
</dbReference>
<comment type="catalytic activity">
    <reaction evidence="13 15">
        <text>nicotinate beta-D-ribonucleotide + ATP + H(+) = deamido-NAD(+) + diphosphate</text>
        <dbReference type="Rhea" id="RHEA:22860"/>
        <dbReference type="ChEBI" id="CHEBI:15378"/>
        <dbReference type="ChEBI" id="CHEBI:30616"/>
        <dbReference type="ChEBI" id="CHEBI:33019"/>
        <dbReference type="ChEBI" id="CHEBI:57502"/>
        <dbReference type="ChEBI" id="CHEBI:58437"/>
        <dbReference type="EC" id="2.7.7.18"/>
    </reaction>
</comment>
<dbReference type="PANTHER" id="PTHR12039">
    <property type="entry name" value="NICOTINAMIDE MONONUCLEOTIDE ADENYLYLTRANSFERASE"/>
    <property type="match status" value="1"/>
</dbReference>
<dbReference type="EC" id="2.7.7.1" evidence="15"/>
<dbReference type="InterPro" id="IPR004821">
    <property type="entry name" value="Cyt_trans-like"/>
</dbReference>
<dbReference type="GO" id="GO:0009435">
    <property type="term" value="P:NAD+ biosynthetic process"/>
    <property type="evidence" value="ECO:0007669"/>
    <property type="project" value="UniProtKB-UniPathway"/>
</dbReference>
<protein>
    <recommendedName>
        <fullName evidence="15">Nicotinamide-nucleotide adenylyltransferase</fullName>
        <ecNumber evidence="15">2.7.7.1</ecNumber>
        <ecNumber evidence="15">2.7.7.18</ecNumber>
    </recommendedName>
</protein>
<organism evidence="18 19">
    <name type="scientific">Coemansia reversa (strain ATCC 12441 / NRRL 1564)</name>
    <dbReference type="NCBI Taxonomy" id="763665"/>
    <lineage>
        <taxon>Eukaryota</taxon>
        <taxon>Fungi</taxon>
        <taxon>Fungi incertae sedis</taxon>
        <taxon>Zoopagomycota</taxon>
        <taxon>Kickxellomycotina</taxon>
        <taxon>Kickxellomycetes</taxon>
        <taxon>Kickxellales</taxon>
        <taxon>Kickxellaceae</taxon>
        <taxon>Coemansia</taxon>
    </lineage>
</organism>
<comment type="catalytic activity">
    <reaction evidence="14 15">
        <text>beta-nicotinamide D-ribonucleotide + ATP + H(+) = diphosphate + NAD(+)</text>
        <dbReference type="Rhea" id="RHEA:21360"/>
        <dbReference type="ChEBI" id="CHEBI:14649"/>
        <dbReference type="ChEBI" id="CHEBI:15378"/>
        <dbReference type="ChEBI" id="CHEBI:30616"/>
        <dbReference type="ChEBI" id="CHEBI:33019"/>
        <dbReference type="ChEBI" id="CHEBI:57540"/>
        <dbReference type="EC" id="2.7.7.1"/>
    </reaction>
</comment>
<evidence type="ECO:0000256" key="11">
    <source>
        <dbReference type="ARBA" id="ARBA00023027"/>
    </source>
</evidence>
<evidence type="ECO:0000256" key="15">
    <source>
        <dbReference type="RuleBase" id="RU362021"/>
    </source>
</evidence>
<evidence type="ECO:0000259" key="17">
    <source>
        <dbReference type="Pfam" id="PF01467"/>
    </source>
</evidence>
<evidence type="ECO:0000256" key="4">
    <source>
        <dbReference type="ARBA" id="ARBA00007064"/>
    </source>
</evidence>
<dbReference type="InterPro" id="IPR045094">
    <property type="entry name" value="NMNAT_euk"/>
</dbReference>
<dbReference type="CDD" id="cd09286">
    <property type="entry name" value="NMNAT_Eukarya"/>
    <property type="match status" value="1"/>
</dbReference>
<dbReference type="UniPathway" id="UPA00253">
    <property type="reaction ID" value="UER00332"/>
</dbReference>
<dbReference type="NCBIfam" id="TIGR00482">
    <property type="entry name" value="nicotinate (nicotinamide) nucleotide adenylyltransferase"/>
    <property type="match status" value="1"/>
</dbReference>
<comment type="similarity">
    <text evidence="4 15">Belongs to the eukaryotic NMN adenylyltransferase family.</text>
</comment>
<evidence type="ECO:0000256" key="9">
    <source>
        <dbReference type="ARBA" id="ARBA00022741"/>
    </source>
</evidence>